<sequence length="74" mass="7885">MGAGHKVSASLVDEAGAVVEKVSCRKPDDGAKVTFSHLCRFSPPKLVRGTYKLIVGVKGLTGQTTEQDYAVHLE</sequence>
<name>A0A285UTY0_9HYPH</name>
<gene>
    <name evidence="1" type="ORF">SAMN05892877_1152</name>
</gene>
<proteinExistence type="predicted"/>
<evidence type="ECO:0000313" key="1">
    <source>
        <dbReference type="EMBL" id="SOC45324.1"/>
    </source>
</evidence>
<accession>A0A285UTY0</accession>
<organism evidence="1 2">
    <name type="scientific">Rhizobium subbaraonis</name>
    <dbReference type="NCBI Taxonomy" id="908946"/>
    <lineage>
        <taxon>Bacteria</taxon>
        <taxon>Pseudomonadati</taxon>
        <taxon>Pseudomonadota</taxon>
        <taxon>Alphaproteobacteria</taxon>
        <taxon>Hyphomicrobiales</taxon>
        <taxon>Rhizobiaceae</taxon>
        <taxon>Rhizobium/Agrobacterium group</taxon>
        <taxon>Rhizobium</taxon>
    </lineage>
</organism>
<evidence type="ECO:0000313" key="2">
    <source>
        <dbReference type="Proteomes" id="UP000219167"/>
    </source>
</evidence>
<dbReference type="Proteomes" id="UP000219167">
    <property type="component" value="Unassembled WGS sequence"/>
</dbReference>
<keyword evidence="2" id="KW-1185">Reference proteome</keyword>
<dbReference type="AlphaFoldDB" id="A0A285UTY0"/>
<dbReference type="EMBL" id="OBQD01000015">
    <property type="protein sequence ID" value="SOC45324.1"/>
    <property type="molecule type" value="Genomic_DNA"/>
</dbReference>
<protein>
    <submittedName>
        <fullName evidence="1">Uncharacterized protein</fullName>
    </submittedName>
</protein>
<reference evidence="1 2" key="1">
    <citation type="submission" date="2017-08" db="EMBL/GenBank/DDBJ databases">
        <authorList>
            <person name="de Groot N.N."/>
        </authorList>
    </citation>
    <scope>NUCLEOTIDE SEQUENCE [LARGE SCALE GENOMIC DNA]</scope>
    <source>
        <strain evidence="1 2">JC85</strain>
    </source>
</reference>